<name>A0A5R9DWE8_9ACTN</name>
<sequence>MHDDRPTHTALPPPQRERRVTANGGAAADARAPTEGVACLPSQAPQRVTAVAFAPFARPSRTGPGPARGDNTP</sequence>
<proteinExistence type="predicted"/>
<protein>
    <submittedName>
        <fullName evidence="2">Uncharacterized protein</fullName>
    </submittedName>
</protein>
<dbReference type="Proteomes" id="UP000305921">
    <property type="component" value="Unassembled WGS sequence"/>
</dbReference>
<evidence type="ECO:0000256" key="1">
    <source>
        <dbReference type="SAM" id="MobiDB-lite"/>
    </source>
</evidence>
<evidence type="ECO:0000313" key="3">
    <source>
        <dbReference type="Proteomes" id="UP000305921"/>
    </source>
</evidence>
<dbReference type="RefSeq" id="WP_138057994.1">
    <property type="nucleotide sequence ID" value="NZ_VAWE01000002.1"/>
</dbReference>
<feature type="compositionally biased region" description="Low complexity" evidence="1">
    <location>
        <begin position="22"/>
        <end position="31"/>
    </location>
</feature>
<keyword evidence="3" id="KW-1185">Reference proteome</keyword>
<accession>A0A5R9DWE8</accession>
<evidence type="ECO:0000313" key="2">
    <source>
        <dbReference type="EMBL" id="TLQ39182.1"/>
    </source>
</evidence>
<feature type="region of interest" description="Disordered" evidence="1">
    <location>
        <begin position="1"/>
        <end position="34"/>
    </location>
</feature>
<reference evidence="2 3" key="1">
    <citation type="submission" date="2019-05" db="EMBL/GenBank/DDBJ databases">
        <title>Streptomyces marianii sp. nov., a novel marine actinomycete from southern coast of India.</title>
        <authorList>
            <person name="Iniyan A.M."/>
            <person name="Wink J."/>
            <person name="Ramprasad E."/>
            <person name="Ramana C.V."/>
            <person name="Bunk B."/>
            <person name="Sproer C."/>
            <person name="Joseph F.-J.R.S."/>
            <person name="Vincent S.G.P."/>
        </authorList>
    </citation>
    <scope>NUCLEOTIDE SEQUENCE [LARGE SCALE GENOMIC DNA]</scope>
    <source>
        <strain evidence="2 3">ICN19</strain>
    </source>
</reference>
<gene>
    <name evidence="2" type="ORF">FEF34_37915</name>
</gene>
<comment type="caution">
    <text evidence="2">The sequence shown here is derived from an EMBL/GenBank/DDBJ whole genome shotgun (WGS) entry which is preliminary data.</text>
</comment>
<organism evidence="2 3">
    <name type="scientific">Streptomyces marianii</name>
    <dbReference type="NCBI Taxonomy" id="1817406"/>
    <lineage>
        <taxon>Bacteria</taxon>
        <taxon>Bacillati</taxon>
        <taxon>Actinomycetota</taxon>
        <taxon>Actinomycetes</taxon>
        <taxon>Kitasatosporales</taxon>
        <taxon>Streptomycetaceae</taxon>
        <taxon>Streptomyces</taxon>
    </lineage>
</organism>
<dbReference type="EMBL" id="VAWE01000002">
    <property type="protein sequence ID" value="TLQ39182.1"/>
    <property type="molecule type" value="Genomic_DNA"/>
</dbReference>
<dbReference type="AlphaFoldDB" id="A0A5R9DWE8"/>